<dbReference type="InterPro" id="IPR050452">
    <property type="entry name" value="Metacaspase"/>
</dbReference>
<dbReference type="AlphaFoldDB" id="A0AAD7ED56"/>
<dbReference type="Gene3D" id="3.40.50.1460">
    <property type="match status" value="1"/>
</dbReference>
<dbReference type="Pfam" id="PF00656">
    <property type="entry name" value="Peptidase_C14"/>
    <property type="match status" value="1"/>
</dbReference>
<proteinExistence type="inferred from homology"/>
<dbReference type="GO" id="GO:0005737">
    <property type="term" value="C:cytoplasm"/>
    <property type="evidence" value="ECO:0007669"/>
    <property type="project" value="TreeGrafter"/>
</dbReference>
<comment type="similarity">
    <text evidence="1">Belongs to the peptidase C14B family.</text>
</comment>
<sequence length="171" mass="18824">MLPASDTIQSQRLSATGKYTSSTGKDAVFALVVGINNYIANDRLTPLRGAVNDAKTFQKYLVDRRHVPPSNILMLENEKATRAAILSASKSRFLENEQIPDHGDETMIFFFAGHGRLVEVPGNRMAPDSKVEAICPVDERTIDDAGSTCTRSPRMAPLGNFREEGPQYLLL</sequence>
<evidence type="ECO:0000256" key="1">
    <source>
        <dbReference type="ARBA" id="ARBA00009005"/>
    </source>
</evidence>
<feature type="domain" description="Peptidase C14 caspase" evidence="3">
    <location>
        <begin position="29"/>
        <end position="139"/>
    </location>
</feature>
<dbReference type="PANTHER" id="PTHR48104">
    <property type="entry name" value="METACASPASE-4"/>
    <property type="match status" value="1"/>
</dbReference>
<evidence type="ECO:0000256" key="2">
    <source>
        <dbReference type="SAM" id="MobiDB-lite"/>
    </source>
</evidence>
<evidence type="ECO:0000313" key="4">
    <source>
        <dbReference type="EMBL" id="KAJ7314428.1"/>
    </source>
</evidence>
<feature type="region of interest" description="Disordered" evidence="2">
    <location>
        <begin position="1"/>
        <end position="20"/>
    </location>
</feature>
<dbReference type="Proteomes" id="UP001218218">
    <property type="component" value="Unassembled WGS sequence"/>
</dbReference>
<reference evidence="4" key="1">
    <citation type="submission" date="2023-03" db="EMBL/GenBank/DDBJ databases">
        <title>Massive genome expansion in bonnet fungi (Mycena s.s.) driven by repeated elements and novel gene families across ecological guilds.</title>
        <authorList>
            <consortium name="Lawrence Berkeley National Laboratory"/>
            <person name="Harder C.B."/>
            <person name="Miyauchi S."/>
            <person name="Viragh M."/>
            <person name="Kuo A."/>
            <person name="Thoen E."/>
            <person name="Andreopoulos B."/>
            <person name="Lu D."/>
            <person name="Skrede I."/>
            <person name="Drula E."/>
            <person name="Henrissat B."/>
            <person name="Morin E."/>
            <person name="Kohler A."/>
            <person name="Barry K."/>
            <person name="LaButti K."/>
            <person name="Morin E."/>
            <person name="Salamov A."/>
            <person name="Lipzen A."/>
            <person name="Mereny Z."/>
            <person name="Hegedus B."/>
            <person name="Baldrian P."/>
            <person name="Stursova M."/>
            <person name="Weitz H."/>
            <person name="Taylor A."/>
            <person name="Grigoriev I.V."/>
            <person name="Nagy L.G."/>
            <person name="Martin F."/>
            <person name="Kauserud H."/>
        </authorList>
    </citation>
    <scope>NUCLEOTIDE SEQUENCE</scope>
    <source>
        <strain evidence="4">CBHHK002</strain>
    </source>
</reference>
<dbReference type="GO" id="GO:0006508">
    <property type="term" value="P:proteolysis"/>
    <property type="evidence" value="ECO:0007669"/>
    <property type="project" value="InterPro"/>
</dbReference>
<evidence type="ECO:0000259" key="3">
    <source>
        <dbReference type="Pfam" id="PF00656"/>
    </source>
</evidence>
<dbReference type="PANTHER" id="PTHR48104:SF30">
    <property type="entry name" value="METACASPASE-1"/>
    <property type="match status" value="1"/>
</dbReference>
<name>A0AAD7ED56_9AGAR</name>
<dbReference type="GO" id="GO:0004197">
    <property type="term" value="F:cysteine-type endopeptidase activity"/>
    <property type="evidence" value="ECO:0007669"/>
    <property type="project" value="InterPro"/>
</dbReference>
<dbReference type="EMBL" id="JARIHO010000067">
    <property type="protein sequence ID" value="KAJ7314428.1"/>
    <property type="molecule type" value="Genomic_DNA"/>
</dbReference>
<organism evidence="4 5">
    <name type="scientific">Mycena albidolilacea</name>
    <dbReference type="NCBI Taxonomy" id="1033008"/>
    <lineage>
        <taxon>Eukaryota</taxon>
        <taxon>Fungi</taxon>
        <taxon>Dikarya</taxon>
        <taxon>Basidiomycota</taxon>
        <taxon>Agaricomycotina</taxon>
        <taxon>Agaricomycetes</taxon>
        <taxon>Agaricomycetidae</taxon>
        <taxon>Agaricales</taxon>
        <taxon>Marasmiineae</taxon>
        <taxon>Mycenaceae</taxon>
        <taxon>Mycena</taxon>
    </lineage>
</organism>
<evidence type="ECO:0000313" key="5">
    <source>
        <dbReference type="Proteomes" id="UP001218218"/>
    </source>
</evidence>
<protein>
    <recommendedName>
        <fullName evidence="3">Peptidase C14 caspase domain-containing protein</fullName>
    </recommendedName>
</protein>
<dbReference type="InterPro" id="IPR011600">
    <property type="entry name" value="Pept_C14_caspase"/>
</dbReference>
<accession>A0AAD7ED56</accession>
<gene>
    <name evidence="4" type="ORF">DFH08DRAFT_431074</name>
</gene>
<comment type="caution">
    <text evidence="4">The sequence shown here is derived from an EMBL/GenBank/DDBJ whole genome shotgun (WGS) entry which is preliminary data.</text>
</comment>
<keyword evidence="5" id="KW-1185">Reference proteome</keyword>